<dbReference type="EMBL" id="QRDJ01000006">
    <property type="protein sequence ID" value="REC95672.1"/>
    <property type="molecule type" value="Genomic_DNA"/>
</dbReference>
<protein>
    <submittedName>
        <fullName evidence="1">Uncharacterized protein</fullName>
    </submittedName>
</protein>
<proteinExistence type="predicted"/>
<reference evidence="1 2" key="1">
    <citation type="submission" date="2018-07" db="EMBL/GenBank/DDBJ databases">
        <title>Genomic Encyclopedia of Type Strains, Phase IV (KMG-IV): sequencing the most valuable type-strain genomes for metagenomic binning, comparative biology and taxonomic classification.</title>
        <authorList>
            <person name="Goeker M."/>
        </authorList>
    </citation>
    <scope>NUCLEOTIDE SEQUENCE [LARGE SCALE GENOMIC DNA]</scope>
    <source>
        <strain evidence="1 2">DSM 14324</strain>
    </source>
</reference>
<name>A0A3D9DY09_9GAMM</name>
<dbReference type="SUPFAM" id="SSF159501">
    <property type="entry name" value="EreA/ChaN-like"/>
    <property type="match status" value="1"/>
</dbReference>
<accession>A0A3D9DY09</accession>
<evidence type="ECO:0000313" key="2">
    <source>
        <dbReference type="Proteomes" id="UP000256334"/>
    </source>
</evidence>
<dbReference type="Proteomes" id="UP000256334">
    <property type="component" value="Unassembled WGS sequence"/>
</dbReference>
<dbReference type="AlphaFoldDB" id="A0A3D9DY09"/>
<comment type="caution">
    <text evidence="1">The sequence shown here is derived from an EMBL/GenBank/DDBJ whole genome shotgun (WGS) entry which is preliminary data.</text>
</comment>
<keyword evidence="2" id="KW-1185">Reference proteome</keyword>
<dbReference type="OrthoDB" id="345880at2"/>
<gene>
    <name evidence="1" type="ORF">C8D72_0336</name>
</gene>
<dbReference type="RefSeq" id="WP_115852669.1">
    <property type="nucleotide sequence ID" value="NZ_QRDJ01000006.1"/>
</dbReference>
<organism evidence="1 2">
    <name type="scientific">Kushneria indalinina DSM 14324</name>
    <dbReference type="NCBI Taxonomy" id="1122140"/>
    <lineage>
        <taxon>Bacteria</taxon>
        <taxon>Pseudomonadati</taxon>
        <taxon>Pseudomonadota</taxon>
        <taxon>Gammaproteobacteria</taxon>
        <taxon>Oceanospirillales</taxon>
        <taxon>Halomonadaceae</taxon>
        <taxon>Kushneria</taxon>
    </lineage>
</organism>
<sequence>MTASQPETLIADILKRRSLVGLGEIHWCPQVMAAITTLLESPALEGTFDDIVVEFGSERHQTWLDRYISGEDMEEAGLDAVWHDTLYFLLWSPPVYAEFFRRIRAVNLKRSPERRVRVVLAEPSIDWETLDGETFARWHEQRERAYAERIEQEVLGSGRRAVLVFGLRHLTHHSLSGARYMPLAERLIKHYPGIIELIHPYHAEKGVFSSDYLSQDVRHNGLMIPVASESSDGPAMIDHIWYLGVLKRRIVLPDALFTDTAWLATVVARLQQLGEEHLMRARKMMTAPQQGIFDACLARHECSSHRDPRL</sequence>
<evidence type="ECO:0000313" key="1">
    <source>
        <dbReference type="EMBL" id="REC95672.1"/>
    </source>
</evidence>